<dbReference type="OrthoDB" id="5384040at2759"/>
<keyword evidence="7" id="KW-1185">Reference proteome</keyword>
<dbReference type="PANTHER" id="PTHR31465:SF15">
    <property type="entry name" value="LIPID TRANSPORTER ATNI-RELATED"/>
    <property type="match status" value="1"/>
</dbReference>
<organism evidence="6 7">
    <name type="scientific">Lachnellula suecica</name>
    <dbReference type="NCBI Taxonomy" id="602035"/>
    <lineage>
        <taxon>Eukaryota</taxon>
        <taxon>Fungi</taxon>
        <taxon>Dikarya</taxon>
        <taxon>Ascomycota</taxon>
        <taxon>Pezizomycotina</taxon>
        <taxon>Leotiomycetes</taxon>
        <taxon>Helotiales</taxon>
        <taxon>Lachnaceae</taxon>
        <taxon>Lachnellula</taxon>
    </lineage>
</organism>
<evidence type="ECO:0000256" key="3">
    <source>
        <dbReference type="ARBA" id="ARBA00022989"/>
    </source>
</evidence>
<accession>A0A8T9C547</accession>
<protein>
    <submittedName>
        <fullName evidence="6">Uncharacterized protein</fullName>
    </submittedName>
</protein>
<dbReference type="AlphaFoldDB" id="A0A8T9C547"/>
<name>A0A8T9C547_9HELO</name>
<evidence type="ECO:0000256" key="5">
    <source>
        <dbReference type="SAM" id="Phobius"/>
    </source>
</evidence>
<evidence type="ECO:0000256" key="1">
    <source>
        <dbReference type="ARBA" id="ARBA00004141"/>
    </source>
</evidence>
<comment type="subcellular location">
    <subcellularLocation>
        <location evidence="1">Membrane</location>
        <topology evidence="1">Multi-pass membrane protein</topology>
    </subcellularLocation>
</comment>
<keyword evidence="3 5" id="KW-1133">Transmembrane helix</keyword>
<evidence type="ECO:0000256" key="4">
    <source>
        <dbReference type="ARBA" id="ARBA00023136"/>
    </source>
</evidence>
<feature type="transmembrane region" description="Helical" evidence="5">
    <location>
        <begin position="83"/>
        <end position="103"/>
    </location>
</feature>
<evidence type="ECO:0000313" key="7">
    <source>
        <dbReference type="Proteomes" id="UP000469558"/>
    </source>
</evidence>
<feature type="transmembrane region" description="Helical" evidence="5">
    <location>
        <begin position="115"/>
        <end position="136"/>
    </location>
</feature>
<dbReference type="PANTHER" id="PTHR31465">
    <property type="entry name" value="PROTEIN RTA1-RELATED"/>
    <property type="match status" value="1"/>
</dbReference>
<dbReference type="Pfam" id="PF04479">
    <property type="entry name" value="RTA1"/>
    <property type="match status" value="1"/>
</dbReference>
<dbReference type="GO" id="GO:0016020">
    <property type="term" value="C:membrane"/>
    <property type="evidence" value="ECO:0007669"/>
    <property type="project" value="UniProtKB-SubCell"/>
</dbReference>
<reference evidence="6 7" key="1">
    <citation type="submission" date="2018-05" db="EMBL/GenBank/DDBJ databases">
        <title>Genome sequencing and assembly of the regulated plant pathogen Lachnellula willkommii and related sister species for the development of diagnostic species identification markers.</title>
        <authorList>
            <person name="Giroux E."/>
            <person name="Bilodeau G."/>
        </authorList>
    </citation>
    <scope>NUCLEOTIDE SEQUENCE [LARGE SCALE GENOMIC DNA]</scope>
    <source>
        <strain evidence="6 7">CBS 268.59</strain>
    </source>
</reference>
<keyword evidence="2 5" id="KW-0812">Transmembrane</keyword>
<keyword evidence="4 5" id="KW-0472">Membrane</keyword>
<evidence type="ECO:0000256" key="2">
    <source>
        <dbReference type="ARBA" id="ARBA00022692"/>
    </source>
</evidence>
<gene>
    <name evidence="6" type="ORF">LSUE1_G003490</name>
</gene>
<evidence type="ECO:0000313" key="6">
    <source>
        <dbReference type="EMBL" id="TVY80781.1"/>
    </source>
</evidence>
<proteinExistence type="predicted"/>
<dbReference type="InterPro" id="IPR007568">
    <property type="entry name" value="RTA1"/>
</dbReference>
<comment type="caution">
    <text evidence="6">The sequence shown here is derived from an EMBL/GenBank/DDBJ whole genome shotgun (WGS) entry which is preliminary data.</text>
</comment>
<dbReference type="EMBL" id="QGMK01000611">
    <property type="protein sequence ID" value="TVY80781.1"/>
    <property type="molecule type" value="Genomic_DNA"/>
</dbReference>
<feature type="transmembrane region" description="Helical" evidence="5">
    <location>
        <begin position="20"/>
        <end position="39"/>
    </location>
</feature>
<dbReference type="Proteomes" id="UP000469558">
    <property type="component" value="Unassembled WGS sequence"/>
</dbReference>
<feature type="transmembrane region" description="Helical" evidence="5">
    <location>
        <begin position="148"/>
        <end position="166"/>
    </location>
</feature>
<sequence>MVKCLPPTDPNNNWTYCPSQSAAIIFTILFALTSGLHIFQARKYRTNFCWTIIMGSLWEFLSFVFRNASIVNPTSQGAYDPSFLLFLLAPFSFIIQIGGGLLTISKNYNTLNTGLHIYTAGVALQEFFILVFLFLVEASVEKQAGAGKLLLILYVSLGLITFRILFRIIEFSAGAGTALTAEFSKHEVYQYVFDALPMFLALATMNGLHPGMVLAGEDSKFAKVRDGESGGEGLVLGDVSA</sequence>